<proteinExistence type="predicted"/>
<gene>
    <name evidence="2" type="ORF">THF1D04_10022</name>
</gene>
<dbReference type="AlphaFoldDB" id="A0AAU9PWM9"/>
<reference evidence="2" key="1">
    <citation type="submission" date="2022-01" db="EMBL/GenBank/DDBJ databases">
        <authorList>
            <person name="Lagorce A."/>
        </authorList>
    </citation>
    <scope>NUCLEOTIDE SEQUENCE</scope>
    <source>
        <strain evidence="2">Th15_F1_D04</strain>
    </source>
</reference>
<evidence type="ECO:0000313" key="2">
    <source>
        <dbReference type="EMBL" id="CAH1520310.1"/>
    </source>
</evidence>
<organism evidence="2 3">
    <name type="scientific">Vibrio owensii</name>
    <dbReference type="NCBI Taxonomy" id="696485"/>
    <lineage>
        <taxon>Bacteria</taxon>
        <taxon>Pseudomonadati</taxon>
        <taxon>Pseudomonadota</taxon>
        <taxon>Gammaproteobacteria</taxon>
        <taxon>Vibrionales</taxon>
        <taxon>Vibrionaceae</taxon>
        <taxon>Vibrio</taxon>
    </lineage>
</organism>
<sequence length="74" mass="8056">MPDTNQLWRMEDSRGSAGPSSSRESELQLPPLQQESSEVITLACVILRAGFAGAQQESFAPNATAELILPDWQP</sequence>
<protein>
    <submittedName>
        <fullName evidence="2">Uncharacterized protein</fullName>
    </submittedName>
</protein>
<comment type="caution">
    <text evidence="2">The sequence shown here is derived from an EMBL/GenBank/DDBJ whole genome shotgun (WGS) entry which is preliminary data.</text>
</comment>
<feature type="region of interest" description="Disordered" evidence="1">
    <location>
        <begin position="1"/>
        <end position="33"/>
    </location>
</feature>
<dbReference type="EMBL" id="CAKMTQ010000001">
    <property type="protein sequence ID" value="CAH1520310.1"/>
    <property type="molecule type" value="Genomic_DNA"/>
</dbReference>
<accession>A0AAU9PWM9</accession>
<evidence type="ECO:0000313" key="3">
    <source>
        <dbReference type="Proteomes" id="UP001295420"/>
    </source>
</evidence>
<evidence type="ECO:0000256" key="1">
    <source>
        <dbReference type="SAM" id="MobiDB-lite"/>
    </source>
</evidence>
<name>A0AAU9PWM9_9VIBR</name>
<dbReference type="Proteomes" id="UP001295420">
    <property type="component" value="Unassembled WGS sequence"/>
</dbReference>